<evidence type="ECO:0000259" key="2">
    <source>
        <dbReference type="PROSITE" id="PS50878"/>
    </source>
</evidence>
<keyword evidence="4" id="KW-1185">Reference proteome</keyword>
<dbReference type="InterPro" id="IPR000477">
    <property type="entry name" value="RT_dom"/>
</dbReference>
<dbReference type="InterPro" id="IPR051083">
    <property type="entry name" value="GrpII_Intron_Splice-Mob/Def"/>
</dbReference>
<proteinExistence type="inferred from homology"/>
<dbReference type="RefSeq" id="WP_077479680.1">
    <property type="nucleotide sequence ID" value="NZ_CP050266.1"/>
</dbReference>
<evidence type="ECO:0000313" key="4">
    <source>
        <dbReference type="Proteomes" id="UP000501408"/>
    </source>
</evidence>
<dbReference type="SUPFAM" id="SSF56672">
    <property type="entry name" value="DNA/RNA polymerases"/>
    <property type="match status" value="1"/>
</dbReference>
<dbReference type="EMBL" id="CP050266">
    <property type="protein sequence ID" value="QIR05660.1"/>
    <property type="molecule type" value="Genomic_DNA"/>
</dbReference>
<dbReference type="PANTHER" id="PTHR34047">
    <property type="entry name" value="NUCLEAR INTRON MATURASE 1, MITOCHONDRIAL-RELATED"/>
    <property type="match status" value="1"/>
</dbReference>
<reference evidence="3 4" key="1">
    <citation type="submission" date="2020-03" db="EMBL/GenBank/DDBJ databases">
        <title>Genome mining reveals the biosynthetic pathways of PHA and ectoines of the halophilic strain Salinivibrio costicola M318 isolated from fermented shrimp paste.</title>
        <authorList>
            <person name="Doan T.V."/>
            <person name="Tran L.T."/>
            <person name="Trieu T.A."/>
            <person name="Nguyen Q.V."/>
            <person name="Quach T.N."/>
            <person name="Phi T.Q."/>
            <person name="Kumar S."/>
        </authorList>
    </citation>
    <scope>NUCLEOTIDE SEQUENCE [LARGE SCALE GENOMIC DNA]</scope>
    <source>
        <strain evidence="3 4">M318</strain>
    </source>
</reference>
<dbReference type="PANTHER" id="PTHR34047:SF8">
    <property type="entry name" value="PROTEIN YKFC"/>
    <property type="match status" value="1"/>
</dbReference>
<gene>
    <name evidence="3" type="ORF">HBA18_04320</name>
</gene>
<evidence type="ECO:0000313" key="3">
    <source>
        <dbReference type="EMBL" id="QIR05660.1"/>
    </source>
</evidence>
<dbReference type="InterPro" id="IPR043502">
    <property type="entry name" value="DNA/RNA_pol_sf"/>
</dbReference>
<comment type="similarity">
    <text evidence="1">Belongs to the bacterial reverse transcriptase family.</text>
</comment>
<name>A0ABX6K662_SALCS</name>
<evidence type="ECO:0000256" key="1">
    <source>
        <dbReference type="ARBA" id="ARBA00034120"/>
    </source>
</evidence>
<dbReference type="PROSITE" id="PS50878">
    <property type="entry name" value="RT_POL"/>
    <property type="match status" value="1"/>
</dbReference>
<feature type="domain" description="Reverse transcriptase" evidence="2">
    <location>
        <begin position="50"/>
        <end position="271"/>
    </location>
</feature>
<dbReference type="Proteomes" id="UP000501408">
    <property type="component" value="Chromosome 1"/>
</dbReference>
<dbReference type="Pfam" id="PF00078">
    <property type="entry name" value="RVT_1"/>
    <property type="match status" value="1"/>
</dbReference>
<accession>A0ABX6K662</accession>
<protein>
    <recommendedName>
        <fullName evidence="2">Reverse transcriptase domain-containing protein</fullName>
    </recommendedName>
</protein>
<sequence length="451" mass="52623">MTSQSISNTFTLENLRRIYIDSFSQTKVTGVDNILPKHFSRNQNEELSRIVSKVYFEEYKFTRYKEKLILKGANKLPRQIAIPTLRDRITLKALQGYLHSRLSDRLSMKVPQQVTREVKSAINSENYETVIKIDIKDFYPSIDHSILVKKLKELGIEKEAITLIESAVKNGFKKKSLNECGIPQGLSISNILAEIYFLELDESFKGRPFFYKRYVDDVLIFCSSSSSEDIYKEFKDKVESINLSIHEKNNSDGKTEVKSILNEFSYLGYLYNCDVKTKEVNKKEKTNISVRASSRKRFQDSIASIFTLYANAGKKKSKALLFWKLNLRITGCISNGKRKGWLFFFSEMNDMPMLFEMDNMIKNLCARHRVEYKGVKKLTRAIHVIKHEKWESSYFPNFDEYNYKSMREVVAYDRGTRPHKVKLTDQDLKSAFWSIINREVRAMETDITSFS</sequence>
<organism evidence="3 4">
    <name type="scientific">Salinivibrio costicola</name>
    <name type="common">Vibrio costicola</name>
    <dbReference type="NCBI Taxonomy" id="51367"/>
    <lineage>
        <taxon>Bacteria</taxon>
        <taxon>Pseudomonadati</taxon>
        <taxon>Pseudomonadota</taxon>
        <taxon>Gammaproteobacteria</taxon>
        <taxon>Vibrionales</taxon>
        <taxon>Vibrionaceae</taxon>
        <taxon>Salinivibrio</taxon>
    </lineage>
</organism>